<sequence>MTIKTKDWSIQNDLMPGIGGGSFRVRGTITVANPGIKPVLVKAKIQDKSFGLNLELQLEQEEGMFMQMLTDKEVCFEMSGDHSYIPWVNVIHEGEQLTTIKKVITTN</sequence>
<gene>
    <name evidence="1" type="ORF">AB4Y39_21800</name>
</gene>
<name>A0AB39HY10_9PSED</name>
<evidence type="ECO:0000313" key="1">
    <source>
        <dbReference type="EMBL" id="XDK36312.1"/>
    </source>
</evidence>
<dbReference type="AlphaFoldDB" id="A0AB39HY10"/>
<proteinExistence type="predicted"/>
<reference evidence="1" key="1">
    <citation type="submission" date="2024-07" db="EMBL/GenBank/DDBJ databases">
        <title>Identification and characteristics of a novel species of coltsfoot's symbiotic bacteria.</title>
        <authorList>
            <person name="Juszczyk A."/>
            <person name="Jasielczuk I."/>
            <person name="Gurgul A."/>
            <person name="Rogala M."/>
            <person name="Kowalczyk A."/>
            <person name="Szmatola T."/>
            <person name="Kosecka-Strojek M."/>
            <person name="Arent Z."/>
            <person name="Latowski D."/>
        </authorList>
    </citation>
    <scope>NUCLEOTIDE SEQUENCE</scope>
    <source>
        <strain evidence="1">Hg7Tf</strain>
    </source>
</reference>
<accession>A0AB39HY10</accession>
<organism evidence="1">
    <name type="scientific">Pseudomonas sp. Hg7Tf</name>
    <dbReference type="NCBI Taxonomy" id="3236988"/>
    <lineage>
        <taxon>Bacteria</taxon>
        <taxon>Pseudomonadati</taxon>
        <taxon>Pseudomonadota</taxon>
        <taxon>Gammaproteobacteria</taxon>
        <taxon>Pseudomonadales</taxon>
        <taxon>Pseudomonadaceae</taxon>
        <taxon>Pseudomonas</taxon>
    </lineage>
</organism>
<protein>
    <submittedName>
        <fullName evidence="1">Uncharacterized protein</fullName>
    </submittedName>
</protein>
<dbReference type="RefSeq" id="WP_045186246.1">
    <property type="nucleotide sequence ID" value="NZ_CP162607.1"/>
</dbReference>
<dbReference type="EMBL" id="CP162607">
    <property type="protein sequence ID" value="XDK36312.1"/>
    <property type="molecule type" value="Genomic_DNA"/>
</dbReference>